<accession>A0A8D8DVG2</accession>
<sequence length="142" mass="16131">MVRGWLVGRLQIQIFAAQSQSQAGDGDRDSRSSVNLKRNRSPTIDHYTKPTNPIIRLLLRGLDARERENERAARLRRCACRQPSVSFRGQLDRVRLVRVWGVKLSSRASEQELTSKVVVVGSGHVLQQCALLQRRFEVIANL</sequence>
<evidence type="ECO:0000256" key="1">
    <source>
        <dbReference type="SAM" id="MobiDB-lite"/>
    </source>
</evidence>
<dbReference type="AlphaFoldDB" id="A0A8D8DVG2"/>
<dbReference type="EMBL" id="HBUE01285379">
    <property type="protein sequence ID" value="CAG6571218.1"/>
    <property type="molecule type" value="Transcribed_RNA"/>
</dbReference>
<reference evidence="2" key="1">
    <citation type="submission" date="2021-05" db="EMBL/GenBank/DDBJ databases">
        <authorList>
            <person name="Alioto T."/>
            <person name="Alioto T."/>
            <person name="Gomez Garrido J."/>
        </authorList>
    </citation>
    <scope>NUCLEOTIDE SEQUENCE</scope>
</reference>
<name>A0A8D8DVG2_CULPI</name>
<dbReference type="EMBL" id="HBUE01179785">
    <property type="protein sequence ID" value="CAG6519665.1"/>
    <property type="molecule type" value="Transcribed_RNA"/>
</dbReference>
<protein>
    <submittedName>
        <fullName evidence="2">(northern house mosquito) hypothetical protein</fullName>
    </submittedName>
</protein>
<feature type="region of interest" description="Disordered" evidence="1">
    <location>
        <begin position="21"/>
        <end position="45"/>
    </location>
</feature>
<organism evidence="2">
    <name type="scientific">Culex pipiens</name>
    <name type="common">House mosquito</name>
    <dbReference type="NCBI Taxonomy" id="7175"/>
    <lineage>
        <taxon>Eukaryota</taxon>
        <taxon>Metazoa</taxon>
        <taxon>Ecdysozoa</taxon>
        <taxon>Arthropoda</taxon>
        <taxon>Hexapoda</taxon>
        <taxon>Insecta</taxon>
        <taxon>Pterygota</taxon>
        <taxon>Neoptera</taxon>
        <taxon>Endopterygota</taxon>
        <taxon>Diptera</taxon>
        <taxon>Nematocera</taxon>
        <taxon>Culicoidea</taxon>
        <taxon>Culicidae</taxon>
        <taxon>Culicinae</taxon>
        <taxon>Culicini</taxon>
        <taxon>Culex</taxon>
        <taxon>Culex</taxon>
    </lineage>
</organism>
<proteinExistence type="predicted"/>
<evidence type="ECO:0000313" key="2">
    <source>
        <dbReference type="EMBL" id="CAG6519665.1"/>
    </source>
</evidence>